<evidence type="ECO:0000259" key="1">
    <source>
        <dbReference type="Pfam" id="PF08291"/>
    </source>
</evidence>
<dbReference type="Gene3D" id="3.30.1380.10">
    <property type="match status" value="1"/>
</dbReference>
<reference evidence="2" key="1">
    <citation type="submission" date="2016-12" db="EMBL/GenBank/DDBJ databases">
        <title>Complete genome sequence of Acinetobacter haemolyticus strain TJS01 isolated from a respiratory patient in china.</title>
        <authorList>
            <person name="Deng Y."/>
            <person name="Zhang S.-C."/>
            <person name="Song C.-C."/>
            <person name="Dong Y."/>
            <person name="Gao F."/>
            <person name="Huang H."/>
        </authorList>
    </citation>
    <scope>NUCLEOTIDE SEQUENCE [LARGE SCALE GENOMIC DNA]</scope>
    <source>
        <strain evidence="2">TJS01</strain>
    </source>
</reference>
<dbReference type="Pfam" id="PF08291">
    <property type="entry name" value="Peptidase_M15_3"/>
    <property type="match status" value="1"/>
</dbReference>
<dbReference type="AlphaFoldDB" id="A0A1L6KLS2"/>
<evidence type="ECO:0000313" key="2">
    <source>
        <dbReference type="EMBL" id="APR69993.1"/>
    </source>
</evidence>
<dbReference type="EMBL" id="CP018871">
    <property type="protein sequence ID" value="APR69993.1"/>
    <property type="molecule type" value="Genomic_DNA"/>
</dbReference>
<dbReference type="InterPro" id="IPR013230">
    <property type="entry name" value="Peptidase_M15A_C"/>
</dbReference>
<gene>
    <name evidence="2" type="ORF">AHTJS_06150</name>
</gene>
<dbReference type="STRING" id="29430.AHTJS_06150"/>
<dbReference type="PROSITE" id="PS51257">
    <property type="entry name" value="PROKAR_LIPOPROTEIN"/>
    <property type="match status" value="1"/>
</dbReference>
<dbReference type="RefSeq" id="WP_075315375.1">
    <property type="nucleotide sequence ID" value="NZ_CP018871.1"/>
</dbReference>
<organism evidence="2">
    <name type="scientific">Acinetobacter haemolyticus</name>
    <dbReference type="NCBI Taxonomy" id="29430"/>
    <lineage>
        <taxon>Bacteria</taxon>
        <taxon>Pseudomonadati</taxon>
        <taxon>Pseudomonadota</taxon>
        <taxon>Gammaproteobacteria</taxon>
        <taxon>Moraxellales</taxon>
        <taxon>Moraxellaceae</taxon>
        <taxon>Acinetobacter</taxon>
    </lineage>
</organism>
<sequence>MKKIYMLGFICGLSACQSSYQEIQQQPRPKLESKHTIPKVILQEKRIPSSYLQWAMQAQHQQQIQAYKNFLKTQGIDSFIPDFEFFQTARDWQKCNYAEYEVPPRELWNNSIPTLKILKQLVEQKRIDQFTVTSVYRNYALNRCAGGAGGSKHVFNAALDFRIGSENPDSIEQIRIENTKKKLCEFWIEQGEALNMGLGVYASGQIHIDTAGYRTWGGDHRYTSSPCMNNSFNNNNE</sequence>
<dbReference type="KEGG" id="ahl:AHTJS_06150"/>
<accession>A0A1L6KLS2</accession>
<dbReference type="InterPro" id="IPR009045">
    <property type="entry name" value="Zn_M74/Hedgehog-like"/>
</dbReference>
<proteinExistence type="predicted"/>
<dbReference type="SUPFAM" id="SSF55166">
    <property type="entry name" value="Hedgehog/DD-peptidase"/>
    <property type="match status" value="1"/>
</dbReference>
<feature type="domain" description="Peptidase M15A C-terminal" evidence="1">
    <location>
        <begin position="114"/>
        <end position="175"/>
    </location>
</feature>
<dbReference type="OrthoDB" id="6695647at2"/>
<name>A0A1L6KLS2_ACIHA</name>
<protein>
    <submittedName>
        <fullName evidence="2">Peptidase M15</fullName>
    </submittedName>
</protein>